<keyword evidence="2" id="KW-0614">Plasmid</keyword>
<dbReference type="HOGENOM" id="CLU_1871120_0_0_4"/>
<geneLocation type="plasmid" evidence="3">
    <name>pAzo1</name>
</geneLocation>
<protein>
    <recommendedName>
        <fullName evidence="1">Lcl C-terminal domain-containing protein</fullName>
    </recommendedName>
</protein>
<accession>Q5NWY7</accession>
<dbReference type="Proteomes" id="UP000006552">
    <property type="component" value="Plasmid 1"/>
</dbReference>
<keyword evidence="3" id="KW-1185">Reference proteome</keyword>
<evidence type="ECO:0000259" key="1">
    <source>
        <dbReference type="Pfam" id="PF07603"/>
    </source>
</evidence>
<reference evidence="2 3" key="1">
    <citation type="journal article" date="2005" name="Arch. Microbiol.">
        <title>The genome sequence of an anaerobic aromatic-degrading denitrifying bacterium, strain EbN1.</title>
        <authorList>
            <person name="Rabus R."/>
            <person name="Kube M."/>
            <person name="Heider J."/>
            <person name="Beck A."/>
            <person name="Heitmann K."/>
            <person name="Widdel F."/>
            <person name="Reinhardt R."/>
        </authorList>
    </citation>
    <scope>NUCLEOTIDE SEQUENCE [LARGE SCALE GENOMIC DNA]</scope>
    <source>
        <strain evidence="2 3">EbN1</strain>
        <plasmid evidence="3">Plasmid pAzo1</plasmid>
    </source>
</reference>
<name>Q5NWY7_AROAE</name>
<proteinExistence type="predicted"/>
<evidence type="ECO:0000313" key="3">
    <source>
        <dbReference type="Proteomes" id="UP000006552"/>
    </source>
</evidence>
<dbReference type="AlphaFoldDB" id="Q5NWY7"/>
<evidence type="ECO:0000313" key="2">
    <source>
        <dbReference type="EMBL" id="CAI10427.1"/>
    </source>
</evidence>
<sequence>MEELLSIVDETQACPTIDPVAFPDTPKATFWTSSPCEDDPGHAWVVDFAIGEPDTEMTECRHFVRLCRRTGIMEKWPPGTIYDSRTSLLWQRFVIAEAWDENQGKGLGNAVRITWEEAVRRFGGARQSNVTRRRFG</sequence>
<gene>
    <name evidence="2" type="ORF">p1B235</name>
</gene>
<organism evidence="2 3">
    <name type="scientific">Aromatoleum aromaticum (strain DSM 19018 / LMG 30748 / EbN1)</name>
    <name type="common">Azoarcus sp. (strain EbN1)</name>
    <dbReference type="NCBI Taxonomy" id="76114"/>
    <lineage>
        <taxon>Bacteria</taxon>
        <taxon>Pseudomonadati</taxon>
        <taxon>Pseudomonadota</taxon>
        <taxon>Betaproteobacteria</taxon>
        <taxon>Rhodocyclales</taxon>
        <taxon>Rhodocyclaceae</taxon>
        <taxon>Aromatoleum</taxon>
    </lineage>
</organism>
<dbReference type="InterPro" id="IPR011460">
    <property type="entry name" value="Lcl_C"/>
</dbReference>
<dbReference type="Pfam" id="PF07603">
    <property type="entry name" value="Lcl_C"/>
    <property type="match status" value="1"/>
</dbReference>
<dbReference type="EMBL" id="CR555307">
    <property type="protein sequence ID" value="CAI10427.1"/>
    <property type="molecule type" value="Genomic_DNA"/>
</dbReference>
<feature type="domain" description="Lcl C-terminal" evidence="1">
    <location>
        <begin position="2"/>
        <end position="68"/>
    </location>
</feature>
<dbReference type="KEGG" id="eba:p1B235"/>